<dbReference type="Proteomes" id="UP000094527">
    <property type="component" value="Unassembled WGS sequence"/>
</dbReference>
<evidence type="ECO:0000256" key="10">
    <source>
        <dbReference type="ARBA" id="ARBA00047957"/>
    </source>
</evidence>
<evidence type="ECO:0000256" key="11">
    <source>
        <dbReference type="RuleBase" id="RU368004"/>
    </source>
</evidence>
<dbReference type="InterPro" id="IPR008011">
    <property type="entry name" value="Complex1_LYR_dom"/>
</dbReference>
<evidence type="ECO:0000313" key="14">
    <source>
        <dbReference type="Proteomes" id="UP000094527"/>
    </source>
</evidence>
<comment type="similarity">
    <text evidence="3 11">Belongs to the TRM44 family.</text>
</comment>
<name>A0A1D2N909_ORCCI</name>
<comment type="subcellular location">
    <subcellularLocation>
        <location evidence="2 11">Cytoplasm</location>
    </subcellularLocation>
</comment>
<organism evidence="13 14">
    <name type="scientific">Orchesella cincta</name>
    <name type="common">Springtail</name>
    <name type="synonym">Podura cincta</name>
    <dbReference type="NCBI Taxonomy" id="48709"/>
    <lineage>
        <taxon>Eukaryota</taxon>
        <taxon>Metazoa</taxon>
        <taxon>Ecdysozoa</taxon>
        <taxon>Arthropoda</taxon>
        <taxon>Hexapoda</taxon>
        <taxon>Collembola</taxon>
        <taxon>Entomobryomorpha</taxon>
        <taxon>Entomobryoidea</taxon>
        <taxon>Orchesellidae</taxon>
        <taxon>Orchesellinae</taxon>
        <taxon>Orchesella</taxon>
    </lineage>
</organism>
<dbReference type="STRING" id="48709.A0A1D2N909"/>
<evidence type="ECO:0000313" key="13">
    <source>
        <dbReference type="EMBL" id="ODN01750.1"/>
    </source>
</evidence>
<dbReference type="InterPro" id="IPR045291">
    <property type="entry name" value="Complex1_LYR_LYRM9"/>
</dbReference>
<reference evidence="13 14" key="1">
    <citation type="journal article" date="2016" name="Genome Biol. Evol.">
        <title>Gene Family Evolution Reflects Adaptation to Soil Environmental Stressors in the Genome of the Collembolan Orchesella cincta.</title>
        <authorList>
            <person name="Faddeeva-Vakhrusheva A."/>
            <person name="Derks M.F."/>
            <person name="Anvar S.Y."/>
            <person name="Agamennone V."/>
            <person name="Suring W."/>
            <person name="Smit S."/>
            <person name="van Straalen N.M."/>
            <person name="Roelofs D."/>
        </authorList>
    </citation>
    <scope>NUCLEOTIDE SEQUENCE [LARGE SCALE GENOMIC DNA]</scope>
    <source>
        <tissue evidence="13">Mixed pool</tissue>
    </source>
</reference>
<dbReference type="EC" id="2.1.1.211" evidence="11"/>
<dbReference type="CDD" id="cd20269">
    <property type="entry name" value="Complex1_LYR_LYRM9"/>
    <property type="match status" value="1"/>
</dbReference>
<evidence type="ECO:0000256" key="7">
    <source>
        <dbReference type="ARBA" id="ARBA00022691"/>
    </source>
</evidence>
<evidence type="ECO:0000256" key="8">
    <source>
        <dbReference type="ARBA" id="ARBA00022694"/>
    </source>
</evidence>
<evidence type="ECO:0000256" key="6">
    <source>
        <dbReference type="ARBA" id="ARBA00022679"/>
    </source>
</evidence>
<evidence type="ECO:0000256" key="5">
    <source>
        <dbReference type="ARBA" id="ARBA00022603"/>
    </source>
</evidence>
<dbReference type="PANTHER" id="PTHR21210">
    <property type="entry name" value="TRNA (URACIL-O(2)-)-METHYLTRANSFERASE-RELATED"/>
    <property type="match status" value="1"/>
</dbReference>
<comment type="function">
    <text evidence="1">Probable adenosyl-L-methionine (AdoMet)-dependent tRNA (uracil-O(2)-)-methyltransferase.</text>
</comment>
<dbReference type="GO" id="GO:0005737">
    <property type="term" value="C:cytoplasm"/>
    <property type="evidence" value="ECO:0007669"/>
    <property type="project" value="UniProtKB-SubCell"/>
</dbReference>
<accession>A0A1D2N909</accession>
<dbReference type="OrthoDB" id="10047021at2759"/>
<dbReference type="GO" id="GO:0030488">
    <property type="term" value="P:tRNA methylation"/>
    <property type="evidence" value="ECO:0007669"/>
    <property type="project" value="UniProtKB-UniRule"/>
</dbReference>
<dbReference type="Pfam" id="PF05347">
    <property type="entry name" value="Complex1_LYR"/>
    <property type="match status" value="1"/>
</dbReference>
<dbReference type="Pfam" id="PF07757">
    <property type="entry name" value="AdoMet_MTase"/>
    <property type="match status" value="1"/>
</dbReference>
<dbReference type="EMBL" id="LJIJ01000140">
    <property type="protein sequence ID" value="ODN01750.1"/>
    <property type="molecule type" value="Genomic_DNA"/>
</dbReference>
<evidence type="ECO:0000256" key="4">
    <source>
        <dbReference type="ARBA" id="ARBA00022490"/>
    </source>
</evidence>
<dbReference type="Gene3D" id="3.40.50.150">
    <property type="entry name" value="Vaccinia Virus protein VP39"/>
    <property type="match status" value="1"/>
</dbReference>
<dbReference type="OMA" id="HEEISAY"/>
<evidence type="ECO:0000256" key="3">
    <source>
        <dbReference type="ARBA" id="ARBA00009056"/>
    </source>
</evidence>
<dbReference type="InterPro" id="IPR029063">
    <property type="entry name" value="SAM-dependent_MTases_sf"/>
</dbReference>
<gene>
    <name evidence="13" type="ORF">Ocin01_04930</name>
</gene>
<comment type="catalytic activity">
    <reaction evidence="10 11">
        <text>uridine(44) in tRNA(Ser) + S-adenosyl-L-methionine = 2'-O-methyluridine(44) in tRNA(Ser) + S-adenosyl-L-homocysteine + H(+)</text>
        <dbReference type="Rhea" id="RHEA:43100"/>
        <dbReference type="Rhea" id="RHEA-COMP:10339"/>
        <dbReference type="Rhea" id="RHEA-COMP:10340"/>
        <dbReference type="ChEBI" id="CHEBI:15378"/>
        <dbReference type="ChEBI" id="CHEBI:57856"/>
        <dbReference type="ChEBI" id="CHEBI:59789"/>
        <dbReference type="ChEBI" id="CHEBI:65315"/>
        <dbReference type="ChEBI" id="CHEBI:74478"/>
        <dbReference type="EC" id="2.1.1.211"/>
    </reaction>
</comment>
<keyword evidence="14" id="KW-1185">Reference proteome</keyword>
<feature type="domain" description="Complex 1 LYR protein" evidence="12">
    <location>
        <begin position="28"/>
        <end position="81"/>
    </location>
</feature>
<dbReference type="SUPFAM" id="SSF53335">
    <property type="entry name" value="S-adenosyl-L-methionine-dependent methyltransferases"/>
    <property type="match status" value="1"/>
</dbReference>
<keyword evidence="4 11" id="KW-0963">Cytoplasm</keyword>
<keyword evidence="5 11" id="KW-0489">Methyltransferase</keyword>
<evidence type="ECO:0000259" key="12">
    <source>
        <dbReference type="Pfam" id="PF05347"/>
    </source>
</evidence>
<keyword evidence="7 11" id="KW-0949">S-adenosyl-L-methionine</keyword>
<keyword evidence="8 11" id="KW-0819">tRNA processing</keyword>
<dbReference type="AlphaFoldDB" id="A0A1D2N909"/>
<keyword evidence="6 11" id="KW-0808">Transferase</keyword>
<proteinExistence type="inferred from homology"/>
<dbReference type="InterPro" id="IPR011671">
    <property type="entry name" value="tRNA_uracil_MeTrfase"/>
</dbReference>
<comment type="similarity">
    <text evidence="9">Belongs to the complex I LYR family. LYRM9 subfamily.</text>
</comment>
<evidence type="ECO:0000256" key="9">
    <source>
        <dbReference type="ARBA" id="ARBA00025757"/>
    </source>
</evidence>
<comment type="caution">
    <text evidence="13">The sequence shown here is derived from an EMBL/GenBank/DDBJ whole genome shotgun (WGS) entry which is preliminary data.</text>
</comment>
<comment type="function">
    <text evidence="11">Adenosyl-L-methionine (AdoMet)-dependent tRNA (uracil-O(2)-)-methyltransferase.</text>
</comment>
<dbReference type="PANTHER" id="PTHR21210:SF0">
    <property type="entry name" value="TRNA (URACIL-O(2)-)-METHYLTRANSFERASE-RELATED"/>
    <property type="match status" value="1"/>
</dbReference>
<sequence length="752" mass="86250">MVQATKLLLLANASSGTVIPKAAYSPKGLYKYLIRQCQKLPHEEISAYYKHHVRQSFNQHADESDPERVDQIINQAVKDIDWVLKKVTFYILSTIHHRNSEVKVLTPFKFFHALSTLTSRPELVIPHVRSTDIEWSSIDPEITKCYNNHNTSNVFDYLYSAIYHNGKCEPSMHVAEFSGSLQEETINSWLLPNSEIKRVELKRFIHHRPNKESKLGWSSKVLERWDFDNGTVEILPILGQSQKPLPQAPFVTLIAKYSSNDKLASITVTPYLGPLETETDETFQIFKRSVVPKVLEWMSNAYVVDPPKLSRLRARPHSFVSNSIYWLFYDLIKSEPAEKVKSIWKESTDPVKFIHEDIGIASYIASFIYGETSLYRPNSNKDIVKILDLGCGNGLLCFFLSQILSLYSKDVNVVGFDIRKRRLWEDLQGLDSRQEMKDLLQSTMTLPKPLPDSKDNKVEFTLTERAFLPHVMDDLIQDFGMAKEDSPQQSLWIIGNHSDELTPWIPVVSRRLKASGFFIIPCCPFDFYQKYQRRGDVPGSSLYYNYIEYTCTIGDKYGYQPTLEKLRIPSTKNICLVGLDCSRRFEEGILSARVEDVISQLNSGDQGNPLSKFVPRTVESAMENPVLEPRVAIAIVEKIFGLLVKPWNETVHGDEWYTGREDLTFAEITNALSIEEREMLKGKGRGLRTLVKSNRHLLMMNGNIIKLRMPDANDIGNVRTSSRDKIKSRDCYFKTNHPQGCPLPDNLCSYRH</sequence>
<protein>
    <recommendedName>
        <fullName evidence="11">tRNA (uracil-O(2)-)-methyltransferase</fullName>
        <ecNumber evidence="11">2.1.1.211</ecNumber>
    </recommendedName>
</protein>
<evidence type="ECO:0000256" key="1">
    <source>
        <dbReference type="ARBA" id="ARBA00002778"/>
    </source>
</evidence>
<dbReference type="GO" id="GO:0141101">
    <property type="term" value="F:tRNA(Ser) (uridine(44)-2'-O-)-methyltransferase activity"/>
    <property type="evidence" value="ECO:0007669"/>
    <property type="project" value="UniProtKB-EC"/>
</dbReference>
<evidence type="ECO:0000256" key="2">
    <source>
        <dbReference type="ARBA" id="ARBA00004496"/>
    </source>
</evidence>